<dbReference type="EMBL" id="ACZI02000003">
    <property type="protein sequence ID" value="EFV13998.2"/>
    <property type="molecule type" value="Genomic_DNA"/>
</dbReference>
<comment type="caution">
    <text evidence="2">The sequence shown here is derived from an EMBL/GenBank/DDBJ whole genome shotgun (WGS) entry which is preliminary data.</text>
</comment>
<evidence type="ECO:0000313" key="2">
    <source>
        <dbReference type="EMBL" id="EFV13998.2"/>
    </source>
</evidence>
<accession>E5XNS8</accession>
<dbReference type="AlphaFoldDB" id="E5XNS8"/>
<organism evidence="2 3">
    <name type="scientific">Segniliparus rugosus (strain ATCC BAA-974 / DSM 45345 / CCUG 50838 / CIP 108380 / JCM 13579 / CDC 945)</name>
    <dbReference type="NCBI Taxonomy" id="679197"/>
    <lineage>
        <taxon>Bacteria</taxon>
        <taxon>Bacillati</taxon>
        <taxon>Actinomycetota</taxon>
        <taxon>Actinomycetes</taxon>
        <taxon>Mycobacteriales</taxon>
        <taxon>Segniliparaceae</taxon>
        <taxon>Segniliparus</taxon>
    </lineage>
</organism>
<gene>
    <name evidence="2" type="ORF">HMPREF9336_01149</name>
</gene>
<dbReference type="InterPro" id="IPR036894">
    <property type="entry name" value="YbaB-like_sf"/>
</dbReference>
<dbReference type="STRING" id="679197.HMPREF9336_01149"/>
<dbReference type="Proteomes" id="UP000004816">
    <property type="component" value="Unassembled WGS sequence"/>
</dbReference>
<sequence length="148" mass="16262">MSNHDPTLIARVEELRAKQRYVREALAQVRGKGYGLNVAVVVELDADGELVRCEVADTASTLNGASIASGFRRAYNEARKNVKRQVAEIMGEFETDGDVAAAIKEIQAYFGIAEESEPSKLLASESPSSTAESEDDEWEPPQTWMRKA</sequence>
<dbReference type="HOGENOM" id="CLU_1795153_0_0_11"/>
<protein>
    <recommendedName>
        <fullName evidence="4">YbaB/EbfC DNA-binding family protein</fullName>
    </recommendedName>
</protein>
<dbReference type="SUPFAM" id="SSF82607">
    <property type="entry name" value="YbaB-like"/>
    <property type="match status" value="1"/>
</dbReference>
<reference evidence="2 3" key="1">
    <citation type="journal article" date="2011" name="Stand. Genomic Sci.">
        <title>High quality draft genome sequence of Segniliparus rugosus CDC 945(T)= (ATCC BAA-974(T)).</title>
        <authorList>
            <person name="Earl A.M."/>
            <person name="Desjardins C.A."/>
            <person name="Fitzgerald M.G."/>
            <person name="Arachchi H.M."/>
            <person name="Zeng Q."/>
            <person name="Mehta T."/>
            <person name="Griggs A."/>
            <person name="Birren B.W."/>
            <person name="Toney N.C."/>
            <person name="Carr J."/>
            <person name="Posey J."/>
            <person name="Butler W.R."/>
        </authorList>
    </citation>
    <scope>NUCLEOTIDE SEQUENCE [LARGE SCALE GENOMIC DNA]</scope>
    <source>
        <strain evidence="3">ATCC BAA-974 / DSM 45345 / CCUG 50838 / CIP 108380 / JCM 13579 / CDC 945</strain>
    </source>
</reference>
<proteinExistence type="predicted"/>
<dbReference type="Gene3D" id="3.30.1310.10">
    <property type="entry name" value="Nucleoid-associated protein YbaB-like domain"/>
    <property type="match status" value="1"/>
</dbReference>
<keyword evidence="3" id="KW-1185">Reference proteome</keyword>
<dbReference type="OrthoDB" id="9842320at2"/>
<name>E5XNS8_SEGRC</name>
<evidence type="ECO:0000256" key="1">
    <source>
        <dbReference type="SAM" id="MobiDB-lite"/>
    </source>
</evidence>
<evidence type="ECO:0000313" key="3">
    <source>
        <dbReference type="Proteomes" id="UP000004816"/>
    </source>
</evidence>
<feature type="region of interest" description="Disordered" evidence="1">
    <location>
        <begin position="117"/>
        <end position="148"/>
    </location>
</feature>
<dbReference type="RefSeq" id="WP_021030840.1">
    <property type="nucleotide sequence ID" value="NZ_KI391954.1"/>
</dbReference>
<evidence type="ECO:0008006" key="4">
    <source>
        <dbReference type="Google" id="ProtNLM"/>
    </source>
</evidence>